<dbReference type="EMBL" id="HQ332140">
    <property type="protein sequence ID" value="AGG54642.1"/>
    <property type="molecule type" value="Genomic_DNA"/>
</dbReference>
<evidence type="ECO:0000313" key="3">
    <source>
        <dbReference type="Proteomes" id="UP000204021"/>
    </source>
</evidence>
<evidence type="ECO:0000313" key="2">
    <source>
        <dbReference type="EMBL" id="AGG54642.1"/>
    </source>
</evidence>
<sequence length="1213" mass="134416">MVTMNEEFDPTIEIGISGMGLSEQETAEAVVNMQEAEQERAALREQEAQEEEAKAEANKPDQGANLGDYITDTVKAPIAGLRDAGANLITIPERVIDFVSGEMQEEDATEEGYQTEWDSLLYQENDPLETKTWWGAAIRSVTEVGATLAATGGFGKAGKGLSFAQNLVQGAKVGARFDLIDKDSQDDNISGLLKERFPWLDTPLATQDTDGPVMKTLKNVVEGMTIGAVFDATLFGIAKNFPKDEIANAVNSRKKSIKSQQLEEAATQVKEPGFRASKNPALANKSQGATTSLETGPSLRKSKLQKKTDFGSEEGSIGSSLSNSEVTALTKGTKEARSVVEKVLRRFRSQGYIKQMKETAARQGKTLDEYYAQDLDTYKAVFEGRNTSDMTPEEFWKQISKEKLDRKSGKRVLYSYVAPEYADAIDMINASLFNEIRDAGVSARELADIYNIKDIDGPAQKMVEKLIAGLQMRKMASADVSQQLREFGKATGKRMSPKLQAEMIDKQVQESVNAFRMALDVTTEDGGDEIFKAMFEGISMAKEIHTLDDLDAFMKVKMRGGEWAGDAKKTGAFLREMGTMFTHSVLSGPKTAVRAIMGTSTAAFARPMAMAMGGLLRGDGATMRAGLASLNAMREAIPESFELFRRRLNSYWSGDISTMKTRYVERSKMDDEWQMYGHWAETRGDKVDKALYRTANVVRGLNDNSFLTYSTKLMASTDDAFALIIGRARAREKAFLEAAERLPDGNFQNLDAKFFREVEDNFNNKIFDKNGNITDAAAEYSRKEATLTQDLTGFSAKLGDAFNEAPWARPFFLFARTGINGLALTAKHTPGFNFLVKEFNQIAKAKPGDNLQSLHKYGIHNAQDLMTAKAVQNGRLAMGTAALSMASMAYLSGGLHGNGPTDRKQRQAWMDAGWKPRTIKIGNVWVNYDAFEPYNQILALVGDIGDHQELMGEEWAEDRLSKLAMALAGTVTSKSYLAGLQSFVDLFSGKPGQQQRILASLMNNTIPLSSLRNEIGKVLTPYTRELGSDIQSSIRNRNLITENIAADPLPIKYDILTGKPIKDHDFITRMFNAVSPVNFNIDYSPGRQLLFNSGYDMRTSTYSAPDGTDLSDSPKVRSMFQKAIGEQNLEAIFDKMAAEEGIQTSLSEMNYYRKNGMSDVEPKSFPHYKRIAKVFDKAKKRAWASLKNDNDVQKLLIEEREQKLKIDKQTKAQ</sequence>
<dbReference type="KEGG" id="vg:15013684"/>
<dbReference type="RefSeq" id="YP_007677703.1">
    <property type="nucleotide sequence ID" value="NC_020878.1"/>
</dbReference>
<accession>M1UH37</accession>
<dbReference type="Proteomes" id="UP000204021">
    <property type="component" value="Segment"/>
</dbReference>
<feature type="region of interest" description="Disordered" evidence="1">
    <location>
        <begin position="265"/>
        <end position="319"/>
    </location>
</feature>
<feature type="compositionally biased region" description="Polar residues" evidence="1">
    <location>
        <begin position="284"/>
        <end position="295"/>
    </location>
</feature>
<evidence type="ECO:0000256" key="1">
    <source>
        <dbReference type="SAM" id="MobiDB-lite"/>
    </source>
</evidence>
<name>M1UH37_9CAUD</name>
<protein>
    <recommendedName>
        <fullName evidence="4">Internal virion protein D</fullName>
    </recommendedName>
</protein>
<reference evidence="2 3" key="1">
    <citation type="submission" date="2010-09" db="EMBL/GenBank/DDBJ databases">
        <title>The Genome Sequence of Prochlorococcus phage P-GSP1.</title>
        <authorList>
            <consortium name="The Broad Institute Genome Sequencing Platform"/>
            <person name="Henn M.R."/>
            <person name="Sullivan M.S."/>
            <person name="Osburne M.S."/>
            <person name="Levin J."/>
            <person name="Malboeuf C."/>
            <person name="Casali M."/>
            <person name="Russ C."/>
            <person name="Lennon N."/>
            <person name="Chapman S.B."/>
            <person name="Erlich R."/>
            <person name="Young S.K."/>
            <person name="Yandava C."/>
            <person name="Zeng Q."/>
            <person name="Alvarado L."/>
            <person name="Anderson S."/>
            <person name="Berlin A."/>
            <person name="Chen Z."/>
            <person name="Freedman E."/>
            <person name="Gellesch M."/>
            <person name="Goldberg J."/>
            <person name="Green L."/>
            <person name="Griggs A."/>
            <person name="Gujja S."/>
            <person name="Heilman E.R."/>
            <person name="Heiman D."/>
            <person name="Hollinger A."/>
            <person name="Howarth C."/>
            <person name="Larson L."/>
            <person name="Mehta T."/>
            <person name="Pearson M."/>
            <person name="Roberts A."/>
            <person name="Ryan E."/>
            <person name="Saif S."/>
            <person name="Shea T."/>
            <person name="Shenoy N."/>
            <person name="Sisk P."/>
            <person name="Stolte C."/>
            <person name="Sykes S."/>
            <person name="White J."/>
            <person name="Yu Q."/>
            <person name="Coleman M.L."/>
            <person name="Huang K.H."/>
            <person name="Weigele P.R."/>
            <person name="DeFrancesco A.S."/>
            <person name="Kern S.E."/>
            <person name="Thompson L.R."/>
            <person name="Fu R."/>
            <person name="Hombeck B."/>
            <person name="Chisholm S.W."/>
            <person name="Haas B."/>
            <person name="Nusbaum C."/>
            <person name="Birren B."/>
        </authorList>
    </citation>
    <scope>NUCLEOTIDE SEQUENCE [LARGE SCALE GENOMIC DNA]</scope>
    <source>
        <strain evidence="2 3">P-GSP1</strain>
    </source>
</reference>
<gene>
    <name evidence="2" type="ORF">PRQG_00039</name>
</gene>
<feature type="region of interest" description="Disordered" evidence="1">
    <location>
        <begin position="36"/>
        <end position="66"/>
    </location>
</feature>
<organism evidence="2 3">
    <name type="scientific">Prochlorococcus phage P-GSP1</name>
    <dbReference type="NCBI Taxonomy" id="382262"/>
    <lineage>
        <taxon>Viruses</taxon>
        <taxon>Duplodnaviria</taxon>
        <taxon>Heunggongvirae</taxon>
        <taxon>Uroviricota</taxon>
        <taxon>Caudoviricetes</taxon>
        <taxon>Autographivirales</taxon>
        <taxon>Lingvirus</taxon>
        <taxon>Lingvirus PGSP1</taxon>
    </lineage>
</organism>
<dbReference type="GeneID" id="15013684"/>
<feature type="compositionally biased region" description="Basic and acidic residues" evidence="1">
    <location>
        <begin position="37"/>
        <end position="59"/>
    </location>
</feature>
<evidence type="ECO:0008006" key="4">
    <source>
        <dbReference type="Google" id="ProtNLM"/>
    </source>
</evidence>
<keyword evidence="3" id="KW-1185">Reference proteome</keyword>
<proteinExistence type="predicted"/>